<evidence type="ECO:0000313" key="2">
    <source>
        <dbReference type="Proteomes" id="UP000050297"/>
    </source>
</evidence>
<accession>A0A0P9JNE9</accession>
<evidence type="ECO:0000313" key="1">
    <source>
        <dbReference type="EMBL" id="KPW17476.1"/>
    </source>
</evidence>
<dbReference type="PATRIC" id="fig|199198.5.peg.4994"/>
<feature type="non-terminal residue" evidence="1">
    <location>
        <position position="1"/>
    </location>
</feature>
<proteinExistence type="predicted"/>
<dbReference type="EMBL" id="LJPM01000357">
    <property type="protein sequence ID" value="KPW17476.1"/>
    <property type="molecule type" value="Genomic_DNA"/>
</dbReference>
<reference evidence="1 2" key="1">
    <citation type="submission" date="2015-09" db="EMBL/GenBank/DDBJ databases">
        <title>Genome announcement of multiple Pseudomonas syringae strains.</title>
        <authorList>
            <person name="Thakur S."/>
            <person name="Wang P.W."/>
            <person name="Gong Y."/>
            <person name="Weir B.S."/>
            <person name="Guttman D.S."/>
        </authorList>
    </citation>
    <scope>NUCLEOTIDE SEQUENCE [LARGE SCALE GENOMIC DNA]</scope>
    <source>
        <strain evidence="1 2">ICMP2802</strain>
    </source>
</reference>
<name>A0A0P9JNE9_PSESX</name>
<sequence length="65" mass="6944">GLFYAFGFCGHGFQLGPGVGDVMAELISTGSTRTLISPFDIRRFTDPTAIEMPLMSSLMSTGKLV</sequence>
<gene>
    <name evidence="1" type="ORF">ALO91_03493</name>
</gene>
<protein>
    <submittedName>
        <fullName evidence="1">Putative D-amino acid dehydrogenase, small subunit</fullName>
    </submittedName>
</protein>
<dbReference type="Proteomes" id="UP000050297">
    <property type="component" value="Unassembled WGS sequence"/>
</dbReference>
<dbReference type="AlphaFoldDB" id="A0A0P9JNE9"/>
<organism evidence="1 2">
    <name type="scientific">Pseudomonas syringae pv. aceris</name>
    <dbReference type="NCBI Taxonomy" id="199198"/>
    <lineage>
        <taxon>Bacteria</taxon>
        <taxon>Pseudomonadati</taxon>
        <taxon>Pseudomonadota</taxon>
        <taxon>Gammaproteobacteria</taxon>
        <taxon>Pseudomonadales</taxon>
        <taxon>Pseudomonadaceae</taxon>
        <taxon>Pseudomonas</taxon>
        <taxon>Pseudomonas syringae</taxon>
    </lineage>
</organism>
<comment type="caution">
    <text evidence="1">The sequence shown here is derived from an EMBL/GenBank/DDBJ whole genome shotgun (WGS) entry which is preliminary data.</text>
</comment>
<dbReference type="Gene3D" id="3.50.50.60">
    <property type="entry name" value="FAD/NAD(P)-binding domain"/>
    <property type="match status" value="1"/>
</dbReference>
<dbReference type="InterPro" id="IPR036188">
    <property type="entry name" value="FAD/NAD-bd_sf"/>
</dbReference>